<dbReference type="Proteomes" id="UP000265520">
    <property type="component" value="Unassembled WGS sequence"/>
</dbReference>
<dbReference type="AlphaFoldDB" id="A0A392TNQ9"/>
<keyword evidence="2" id="KW-1185">Reference proteome</keyword>
<feature type="non-terminal residue" evidence="1">
    <location>
        <position position="40"/>
    </location>
</feature>
<evidence type="ECO:0000313" key="1">
    <source>
        <dbReference type="EMBL" id="MCI61790.1"/>
    </source>
</evidence>
<sequence>MEFLRPCAMSGGSGSGGTAVCLSESGGFDGCFVKRAFDYG</sequence>
<comment type="caution">
    <text evidence="1">The sequence shown here is derived from an EMBL/GenBank/DDBJ whole genome shotgun (WGS) entry which is preliminary data.</text>
</comment>
<accession>A0A392TNQ9</accession>
<name>A0A392TNQ9_9FABA</name>
<dbReference type="EMBL" id="LXQA010606475">
    <property type="protein sequence ID" value="MCI61790.1"/>
    <property type="molecule type" value="Genomic_DNA"/>
</dbReference>
<proteinExistence type="predicted"/>
<evidence type="ECO:0000313" key="2">
    <source>
        <dbReference type="Proteomes" id="UP000265520"/>
    </source>
</evidence>
<reference evidence="1 2" key="1">
    <citation type="journal article" date="2018" name="Front. Plant Sci.">
        <title>Red Clover (Trifolium pratense) and Zigzag Clover (T. medium) - A Picture of Genomic Similarities and Differences.</title>
        <authorList>
            <person name="Dluhosova J."/>
            <person name="Istvanek J."/>
            <person name="Nedelnik J."/>
            <person name="Repkova J."/>
        </authorList>
    </citation>
    <scope>NUCLEOTIDE SEQUENCE [LARGE SCALE GENOMIC DNA]</scope>
    <source>
        <strain evidence="2">cv. 10/8</strain>
        <tissue evidence="1">Leaf</tissue>
    </source>
</reference>
<protein>
    <submittedName>
        <fullName evidence="1">Uncharacterized protein</fullName>
    </submittedName>
</protein>
<organism evidence="1 2">
    <name type="scientific">Trifolium medium</name>
    <dbReference type="NCBI Taxonomy" id="97028"/>
    <lineage>
        <taxon>Eukaryota</taxon>
        <taxon>Viridiplantae</taxon>
        <taxon>Streptophyta</taxon>
        <taxon>Embryophyta</taxon>
        <taxon>Tracheophyta</taxon>
        <taxon>Spermatophyta</taxon>
        <taxon>Magnoliopsida</taxon>
        <taxon>eudicotyledons</taxon>
        <taxon>Gunneridae</taxon>
        <taxon>Pentapetalae</taxon>
        <taxon>rosids</taxon>
        <taxon>fabids</taxon>
        <taxon>Fabales</taxon>
        <taxon>Fabaceae</taxon>
        <taxon>Papilionoideae</taxon>
        <taxon>50 kb inversion clade</taxon>
        <taxon>NPAAA clade</taxon>
        <taxon>Hologalegina</taxon>
        <taxon>IRL clade</taxon>
        <taxon>Trifolieae</taxon>
        <taxon>Trifolium</taxon>
    </lineage>
</organism>